<dbReference type="NCBIfam" id="TIGR01727">
    <property type="entry name" value="oligo_HPY"/>
    <property type="match status" value="1"/>
</dbReference>
<keyword evidence="7" id="KW-1185">Reference proteome</keyword>
<dbReference type="InterPro" id="IPR003593">
    <property type="entry name" value="AAA+_ATPase"/>
</dbReference>
<dbReference type="InterPro" id="IPR003439">
    <property type="entry name" value="ABC_transporter-like_ATP-bd"/>
</dbReference>
<dbReference type="CDD" id="cd03257">
    <property type="entry name" value="ABC_NikE_OppD_transporters"/>
    <property type="match status" value="1"/>
</dbReference>
<dbReference type="RefSeq" id="WP_317330096.1">
    <property type="nucleotide sequence ID" value="NZ_JAWJZA010000007.1"/>
</dbReference>
<dbReference type="InterPro" id="IPR027417">
    <property type="entry name" value="P-loop_NTPase"/>
</dbReference>
<dbReference type="InterPro" id="IPR013563">
    <property type="entry name" value="Oligopep_ABC_C"/>
</dbReference>
<dbReference type="PROSITE" id="PS00211">
    <property type="entry name" value="ABC_TRANSPORTER_1"/>
    <property type="match status" value="1"/>
</dbReference>
<evidence type="ECO:0000256" key="1">
    <source>
        <dbReference type="ARBA" id="ARBA00005417"/>
    </source>
</evidence>
<dbReference type="Pfam" id="PF08352">
    <property type="entry name" value="oligo_HPY"/>
    <property type="match status" value="1"/>
</dbReference>
<dbReference type="Gene3D" id="3.40.50.300">
    <property type="entry name" value="P-loop containing nucleotide triphosphate hydrolases"/>
    <property type="match status" value="1"/>
</dbReference>
<dbReference type="InterPro" id="IPR050319">
    <property type="entry name" value="ABC_transp_ATP-bind"/>
</dbReference>
<keyword evidence="3" id="KW-0547">Nucleotide-binding</keyword>
<keyword evidence="2" id="KW-0813">Transport</keyword>
<evidence type="ECO:0000256" key="4">
    <source>
        <dbReference type="ARBA" id="ARBA00022840"/>
    </source>
</evidence>
<name>A0ABU3Z9Q0_9FIRM</name>
<dbReference type="Pfam" id="PF00005">
    <property type="entry name" value="ABC_tran"/>
    <property type="match status" value="1"/>
</dbReference>
<organism evidence="6 7">
    <name type="scientific">Veillonella absiana</name>
    <dbReference type="NCBI Taxonomy" id="3079305"/>
    <lineage>
        <taxon>Bacteria</taxon>
        <taxon>Bacillati</taxon>
        <taxon>Bacillota</taxon>
        <taxon>Negativicutes</taxon>
        <taxon>Veillonellales</taxon>
        <taxon>Veillonellaceae</taxon>
        <taxon>Veillonella</taxon>
    </lineage>
</organism>
<evidence type="ECO:0000256" key="3">
    <source>
        <dbReference type="ARBA" id="ARBA00022741"/>
    </source>
</evidence>
<dbReference type="SMART" id="SM00382">
    <property type="entry name" value="AAA"/>
    <property type="match status" value="1"/>
</dbReference>
<dbReference type="Proteomes" id="UP001272515">
    <property type="component" value="Unassembled WGS sequence"/>
</dbReference>
<evidence type="ECO:0000259" key="5">
    <source>
        <dbReference type="PROSITE" id="PS50893"/>
    </source>
</evidence>
<evidence type="ECO:0000256" key="2">
    <source>
        <dbReference type="ARBA" id="ARBA00022448"/>
    </source>
</evidence>
<dbReference type="PROSITE" id="PS50893">
    <property type="entry name" value="ABC_TRANSPORTER_2"/>
    <property type="match status" value="1"/>
</dbReference>
<protein>
    <submittedName>
        <fullName evidence="6">ATP-binding cassette domain-containing protein</fullName>
    </submittedName>
</protein>
<dbReference type="SUPFAM" id="SSF52540">
    <property type="entry name" value="P-loop containing nucleoside triphosphate hydrolases"/>
    <property type="match status" value="1"/>
</dbReference>
<dbReference type="EMBL" id="JAWJZB010000008">
    <property type="protein sequence ID" value="MDV5088642.1"/>
    <property type="molecule type" value="Genomic_DNA"/>
</dbReference>
<dbReference type="GO" id="GO:0005524">
    <property type="term" value="F:ATP binding"/>
    <property type="evidence" value="ECO:0007669"/>
    <property type="project" value="UniProtKB-KW"/>
</dbReference>
<comment type="caution">
    <text evidence="6">The sequence shown here is derived from an EMBL/GenBank/DDBJ whole genome shotgun (WGS) entry which is preliminary data.</text>
</comment>
<reference evidence="6 7" key="1">
    <citation type="submission" date="2023-10" db="EMBL/GenBank/DDBJ databases">
        <title>Veillonella sp. nov., isolated from a pig farm feces dump.</title>
        <authorList>
            <person name="Chang Y.-H."/>
        </authorList>
    </citation>
    <scope>NUCLEOTIDE SEQUENCE [LARGE SCALE GENOMIC DNA]</scope>
    <source>
        <strain evidence="6 7">YH-vei2233</strain>
    </source>
</reference>
<accession>A0ABU3Z9Q0</accession>
<dbReference type="PANTHER" id="PTHR43776:SF7">
    <property type="entry name" value="D,D-DIPEPTIDE TRANSPORT ATP-BINDING PROTEIN DDPF-RELATED"/>
    <property type="match status" value="1"/>
</dbReference>
<keyword evidence="4 6" id="KW-0067">ATP-binding</keyword>
<gene>
    <name evidence="6" type="ORF">RVY80_07295</name>
</gene>
<evidence type="ECO:0000313" key="7">
    <source>
        <dbReference type="Proteomes" id="UP001272515"/>
    </source>
</evidence>
<evidence type="ECO:0000313" key="6">
    <source>
        <dbReference type="EMBL" id="MDV5088642.1"/>
    </source>
</evidence>
<proteinExistence type="inferred from homology"/>
<feature type="domain" description="ABC transporter" evidence="5">
    <location>
        <begin position="11"/>
        <end position="251"/>
    </location>
</feature>
<dbReference type="PANTHER" id="PTHR43776">
    <property type="entry name" value="TRANSPORT ATP-BINDING PROTEIN"/>
    <property type="match status" value="1"/>
</dbReference>
<sequence>MSYLWETNQLVKTFSAGSSWGQKQQVYALQGVSLYQNQGETLGIVGESGCGKSTFGMTLMGLHQPTSGTITMNGQVINPVRNKQIIQQTMQMVFQNPYASLNPRMMVRTMLEEPLLVHTNLSQAERRDRVNEVLSQVGMGPTQGERYAHEFSGGQRQRIGIARSLIMNPSCIICDEPISALDVSIQVQIMTLLERLQQNQHMSYVFISHDLNMVRYISHRMAVMYLGAVMEEGSAETIYARPLHPYTKALLAVNGPVVPHMPFGQILEGEPPNPISPPKGCLFSGRCPEVEPRCLTERPTLNTVDGRQVACFHCE</sequence>
<comment type="similarity">
    <text evidence="1">Belongs to the ABC transporter superfamily.</text>
</comment>
<dbReference type="InterPro" id="IPR017871">
    <property type="entry name" value="ABC_transporter-like_CS"/>
</dbReference>